<evidence type="ECO:0000313" key="2">
    <source>
        <dbReference type="Proteomes" id="UP000177652"/>
    </source>
</evidence>
<proteinExistence type="predicted"/>
<dbReference type="Proteomes" id="UP000177652">
    <property type="component" value="Unassembled WGS sequence"/>
</dbReference>
<gene>
    <name evidence="1" type="ORF">A3D71_01970</name>
</gene>
<accession>A0A1F6DX46</accession>
<name>A0A1F6DX46_9BACT</name>
<reference evidence="1 2" key="1">
    <citation type="journal article" date="2016" name="Nat. Commun.">
        <title>Thousands of microbial genomes shed light on interconnected biogeochemical processes in an aquifer system.</title>
        <authorList>
            <person name="Anantharaman K."/>
            <person name="Brown C.T."/>
            <person name="Hug L.A."/>
            <person name="Sharon I."/>
            <person name="Castelle C.J."/>
            <person name="Probst A.J."/>
            <person name="Thomas B.C."/>
            <person name="Singh A."/>
            <person name="Wilkins M.J."/>
            <person name="Karaoz U."/>
            <person name="Brodie E.L."/>
            <person name="Williams K.H."/>
            <person name="Hubbard S.S."/>
            <person name="Banfield J.F."/>
        </authorList>
    </citation>
    <scope>NUCLEOTIDE SEQUENCE [LARGE SCALE GENOMIC DNA]</scope>
</reference>
<sequence>MKSEHNYLVGEKIRIKSLNIEGYLVWLYAGQGLICSQNVTIDASIKDSVTATKAAMEKVKAGSGGQTCTSVSGVTGGSADIEVIA</sequence>
<dbReference type="EMBL" id="MFLK01000024">
    <property type="protein sequence ID" value="OGG65966.1"/>
    <property type="molecule type" value="Genomic_DNA"/>
</dbReference>
<evidence type="ECO:0000313" key="1">
    <source>
        <dbReference type="EMBL" id="OGG65966.1"/>
    </source>
</evidence>
<dbReference type="STRING" id="1798497.A3D71_01970"/>
<comment type="caution">
    <text evidence="1">The sequence shown here is derived from an EMBL/GenBank/DDBJ whole genome shotgun (WGS) entry which is preliminary data.</text>
</comment>
<protein>
    <submittedName>
        <fullName evidence="1">Uncharacterized protein</fullName>
    </submittedName>
</protein>
<organism evidence="1 2">
    <name type="scientific">Candidatus Kaiserbacteria bacterium RIFCSPHIGHO2_02_FULL_55_20</name>
    <dbReference type="NCBI Taxonomy" id="1798497"/>
    <lineage>
        <taxon>Bacteria</taxon>
        <taxon>Candidatus Kaiseribacteriota</taxon>
    </lineage>
</organism>
<dbReference type="AlphaFoldDB" id="A0A1F6DX46"/>